<keyword evidence="1" id="KW-0472">Membrane</keyword>
<evidence type="ECO:0000256" key="1">
    <source>
        <dbReference type="SAM" id="Phobius"/>
    </source>
</evidence>
<dbReference type="RefSeq" id="WP_034494879.1">
    <property type="nucleotide sequence ID" value="NZ_JMPI01000023.1"/>
</dbReference>
<feature type="transmembrane region" description="Helical" evidence="1">
    <location>
        <begin position="86"/>
        <end position="103"/>
    </location>
</feature>
<protein>
    <submittedName>
        <fullName evidence="2">Uncharacterized protein</fullName>
    </submittedName>
</protein>
<keyword evidence="3" id="KW-1185">Reference proteome</keyword>
<reference evidence="2 3" key="1">
    <citation type="submission" date="2014-05" db="EMBL/GenBank/DDBJ databases">
        <title>ATOL: Assembling a taxonomically balanced genome-scale reconstruction of the evolutionary history of the Enterobacteriaceae.</title>
        <authorList>
            <person name="Plunkett G.III."/>
            <person name="Neeno-Eckwall E.C."/>
            <person name="Glasner J.D."/>
            <person name="Perna N.T."/>
        </authorList>
    </citation>
    <scope>NUCLEOTIDE SEQUENCE [LARGE SCALE GENOMIC DNA]</scope>
    <source>
        <strain evidence="2 3">ATCC 33320</strain>
    </source>
</reference>
<dbReference type="AlphaFoldDB" id="A0A085GFF5"/>
<dbReference type="STRING" id="1006004.GBAG_1636"/>
<sequence>MLSLEMEEDVVLRVKGMEKMLEGIVRELKANKGVVDEFIRDDIARFRHCSKDVITHHTQVSRNVRKRLEDVTIHSQKRVRKTAQSNLLYGVLCGMSFCMLLQLM</sequence>
<dbReference type="EMBL" id="JMPI01000023">
    <property type="protein sequence ID" value="KFC82450.1"/>
    <property type="molecule type" value="Genomic_DNA"/>
</dbReference>
<evidence type="ECO:0000313" key="2">
    <source>
        <dbReference type="EMBL" id="KFC82450.1"/>
    </source>
</evidence>
<dbReference type="Proteomes" id="UP000028653">
    <property type="component" value="Unassembled WGS sequence"/>
</dbReference>
<accession>A0A085GFF5</accession>
<proteinExistence type="predicted"/>
<dbReference type="OrthoDB" id="6627600at2"/>
<keyword evidence="1" id="KW-0812">Transmembrane</keyword>
<name>A0A085GFF5_9ENTR</name>
<gene>
    <name evidence="2" type="ORF">GBAG_1636</name>
</gene>
<keyword evidence="1" id="KW-1133">Transmembrane helix</keyword>
<organism evidence="2 3">
    <name type="scientific">Buttiauxella agrestis ATCC 33320</name>
    <dbReference type="NCBI Taxonomy" id="1006004"/>
    <lineage>
        <taxon>Bacteria</taxon>
        <taxon>Pseudomonadati</taxon>
        <taxon>Pseudomonadota</taxon>
        <taxon>Gammaproteobacteria</taxon>
        <taxon>Enterobacterales</taxon>
        <taxon>Enterobacteriaceae</taxon>
        <taxon>Buttiauxella</taxon>
    </lineage>
</organism>
<evidence type="ECO:0000313" key="3">
    <source>
        <dbReference type="Proteomes" id="UP000028653"/>
    </source>
</evidence>
<comment type="caution">
    <text evidence="2">The sequence shown here is derived from an EMBL/GenBank/DDBJ whole genome shotgun (WGS) entry which is preliminary data.</text>
</comment>